<dbReference type="InterPro" id="IPR036390">
    <property type="entry name" value="WH_DNA-bd_sf"/>
</dbReference>
<keyword evidence="6" id="KW-1185">Reference proteome</keyword>
<dbReference type="InterPro" id="IPR019888">
    <property type="entry name" value="Tscrpt_reg_AsnC-like"/>
</dbReference>
<dbReference type="InterPro" id="IPR011008">
    <property type="entry name" value="Dimeric_a/b-barrel"/>
</dbReference>
<dbReference type="PANTHER" id="PTHR30154">
    <property type="entry name" value="LEUCINE-RESPONSIVE REGULATORY PROTEIN"/>
    <property type="match status" value="1"/>
</dbReference>
<organism evidence="5 6">
    <name type="scientific">Microbaculum marinisediminis</name>
    <dbReference type="NCBI Taxonomy" id="2931392"/>
    <lineage>
        <taxon>Bacteria</taxon>
        <taxon>Pseudomonadati</taxon>
        <taxon>Pseudomonadota</taxon>
        <taxon>Alphaproteobacteria</taxon>
        <taxon>Hyphomicrobiales</taxon>
        <taxon>Tepidamorphaceae</taxon>
        <taxon>Microbaculum</taxon>
    </lineage>
</organism>
<dbReference type="InterPro" id="IPR019887">
    <property type="entry name" value="Tscrpt_reg_AsnC/Lrp_C"/>
</dbReference>
<dbReference type="PROSITE" id="PS00519">
    <property type="entry name" value="HTH_ASNC_1"/>
    <property type="match status" value="1"/>
</dbReference>
<dbReference type="GO" id="GO:0005829">
    <property type="term" value="C:cytosol"/>
    <property type="evidence" value="ECO:0007669"/>
    <property type="project" value="TreeGrafter"/>
</dbReference>
<comment type="caution">
    <text evidence="5">The sequence shown here is derived from an EMBL/GenBank/DDBJ whole genome shotgun (WGS) entry which is preliminary data.</text>
</comment>
<dbReference type="AlphaFoldDB" id="A0AAW5R0D8"/>
<dbReference type="PRINTS" id="PR00033">
    <property type="entry name" value="HTHASNC"/>
</dbReference>
<sequence>MSTREKISLDAGDVRILRELQRDASRPVAEIAKAVNMSQTPCWRRIKRLKETGVIKATVAILDREALGLDFVSYAFVKLAMPSRENMETFDRMMRAWPEVVFCERVTGAVDYMIKVVVEDMRAYDEFLRFRLLDSELVTDVQSRIVVATTKDSTELPLPNEG</sequence>
<dbReference type="PANTHER" id="PTHR30154:SF34">
    <property type="entry name" value="TRANSCRIPTIONAL REGULATOR AZLB"/>
    <property type="match status" value="1"/>
</dbReference>
<dbReference type="CDD" id="cd00090">
    <property type="entry name" value="HTH_ARSR"/>
    <property type="match status" value="1"/>
</dbReference>
<dbReference type="InterPro" id="IPR019885">
    <property type="entry name" value="Tscrpt_reg_HTH_AsnC-type_CS"/>
</dbReference>
<dbReference type="EMBL" id="JALIDZ010000005">
    <property type="protein sequence ID" value="MCT8972847.1"/>
    <property type="molecule type" value="Genomic_DNA"/>
</dbReference>
<feature type="domain" description="HTH asnC-type" evidence="4">
    <location>
        <begin position="9"/>
        <end position="70"/>
    </location>
</feature>
<dbReference type="Gene3D" id="1.10.10.10">
    <property type="entry name" value="Winged helix-like DNA-binding domain superfamily/Winged helix DNA-binding domain"/>
    <property type="match status" value="1"/>
</dbReference>
<dbReference type="Gene3D" id="3.30.70.920">
    <property type="match status" value="1"/>
</dbReference>
<dbReference type="SMART" id="SM00344">
    <property type="entry name" value="HTH_ASNC"/>
    <property type="match status" value="1"/>
</dbReference>
<keyword evidence="3" id="KW-0804">Transcription</keyword>
<dbReference type="Pfam" id="PF13404">
    <property type="entry name" value="HTH_AsnC-type"/>
    <property type="match status" value="1"/>
</dbReference>
<dbReference type="Proteomes" id="UP001320898">
    <property type="component" value="Unassembled WGS sequence"/>
</dbReference>
<dbReference type="Pfam" id="PF01037">
    <property type="entry name" value="AsnC_trans_reg"/>
    <property type="match status" value="1"/>
</dbReference>
<evidence type="ECO:0000313" key="6">
    <source>
        <dbReference type="Proteomes" id="UP001320898"/>
    </source>
</evidence>
<dbReference type="SUPFAM" id="SSF46785">
    <property type="entry name" value="Winged helix' DNA-binding domain"/>
    <property type="match status" value="1"/>
</dbReference>
<evidence type="ECO:0000256" key="2">
    <source>
        <dbReference type="ARBA" id="ARBA00023125"/>
    </source>
</evidence>
<reference evidence="5 6" key="1">
    <citation type="submission" date="2022-04" db="EMBL/GenBank/DDBJ databases">
        <authorList>
            <person name="Ye Y.-Q."/>
            <person name="Du Z.-J."/>
        </authorList>
    </citation>
    <scope>NUCLEOTIDE SEQUENCE [LARGE SCALE GENOMIC DNA]</scope>
    <source>
        <strain evidence="5 6">A6E488</strain>
    </source>
</reference>
<dbReference type="InterPro" id="IPR000485">
    <property type="entry name" value="AsnC-type_HTH_dom"/>
</dbReference>
<accession>A0AAW5R0D8</accession>
<dbReference type="GO" id="GO:0043565">
    <property type="term" value="F:sequence-specific DNA binding"/>
    <property type="evidence" value="ECO:0007669"/>
    <property type="project" value="InterPro"/>
</dbReference>
<dbReference type="PROSITE" id="PS50956">
    <property type="entry name" value="HTH_ASNC_2"/>
    <property type="match status" value="1"/>
</dbReference>
<dbReference type="InterPro" id="IPR011991">
    <property type="entry name" value="ArsR-like_HTH"/>
</dbReference>
<gene>
    <name evidence="5" type="ORF">MUB46_13350</name>
</gene>
<evidence type="ECO:0000313" key="5">
    <source>
        <dbReference type="EMBL" id="MCT8972847.1"/>
    </source>
</evidence>
<evidence type="ECO:0000259" key="4">
    <source>
        <dbReference type="PROSITE" id="PS50956"/>
    </source>
</evidence>
<protein>
    <submittedName>
        <fullName evidence="5">Lrp/AsnC family transcriptional regulator</fullName>
    </submittedName>
</protein>
<keyword evidence="2" id="KW-0238">DNA-binding</keyword>
<evidence type="ECO:0000256" key="3">
    <source>
        <dbReference type="ARBA" id="ARBA00023163"/>
    </source>
</evidence>
<dbReference type="GO" id="GO:0006355">
    <property type="term" value="P:regulation of DNA-templated transcription"/>
    <property type="evidence" value="ECO:0007669"/>
    <property type="project" value="UniProtKB-ARBA"/>
</dbReference>
<evidence type="ECO:0000256" key="1">
    <source>
        <dbReference type="ARBA" id="ARBA00023015"/>
    </source>
</evidence>
<dbReference type="InterPro" id="IPR036388">
    <property type="entry name" value="WH-like_DNA-bd_sf"/>
</dbReference>
<proteinExistence type="predicted"/>
<dbReference type="RefSeq" id="WP_261616419.1">
    <property type="nucleotide sequence ID" value="NZ_JALIDZ010000005.1"/>
</dbReference>
<dbReference type="GO" id="GO:0043200">
    <property type="term" value="P:response to amino acid"/>
    <property type="evidence" value="ECO:0007669"/>
    <property type="project" value="TreeGrafter"/>
</dbReference>
<name>A0AAW5R0D8_9HYPH</name>
<keyword evidence="1" id="KW-0805">Transcription regulation</keyword>
<dbReference type="SUPFAM" id="SSF54909">
    <property type="entry name" value="Dimeric alpha+beta barrel"/>
    <property type="match status" value="1"/>
</dbReference>